<dbReference type="PANTHER" id="PTHR30543">
    <property type="entry name" value="CHROMATE REDUCTASE"/>
    <property type="match status" value="1"/>
</dbReference>
<dbReference type="InterPro" id="IPR005025">
    <property type="entry name" value="FMN_Rdtase-like_dom"/>
</dbReference>
<protein>
    <recommendedName>
        <fullName evidence="1">NADPH-dependent FMN reductase-like domain-containing protein</fullName>
    </recommendedName>
</protein>
<organism evidence="2 3">
    <name type="scientific">Devosia insulae DS-56</name>
    <dbReference type="NCBI Taxonomy" id="1116389"/>
    <lineage>
        <taxon>Bacteria</taxon>
        <taxon>Pseudomonadati</taxon>
        <taxon>Pseudomonadota</taxon>
        <taxon>Alphaproteobacteria</taxon>
        <taxon>Hyphomicrobiales</taxon>
        <taxon>Devosiaceae</taxon>
        <taxon>Devosia</taxon>
    </lineage>
</organism>
<dbReference type="InterPro" id="IPR029039">
    <property type="entry name" value="Flavoprotein-like_sf"/>
</dbReference>
<feature type="domain" description="NADPH-dependent FMN reductase-like" evidence="1">
    <location>
        <begin position="3"/>
        <end position="144"/>
    </location>
</feature>
<keyword evidence="3" id="KW-1185">Reference proteome</keyword>
<dbReference type="SUPFAM" id="SSF52218">
    <property type="entry name" value="Flavoproteins"/>
    <property type="match status" value="1"/>
</dbReference>
<accession>A0A1E5XJA1</accession>
<proteinExistence type="predicted"/>
<sequence>MYRVAVFVGSTRPTSSNLKLAKALEKLAAGKLQFQYIKIDNLPFYDDALWNDPPAEVMRLKREIAAADAVLFVTPEYNRSIPGILKNAIDWPSRPFGESVWTDKPGAIAGATGGVSGTAAAQAHLRSILPVVGVALMGRPEIYFQSRPGAIDDDHHITDERLSTNLNIWVERFTDWIGMFTKPQQAVEEIERKTA</sequence>
<dbReference type="PANTHER" id="PTHR30543:SF21">
    <property type="entry name" value="NAD(P)H-DEPENDENT FMN REDUCTASE LOT6"/>
    <property type="match status" value="1"/>
</dbReference>
<dbReference type="RefSeq" id="WP_069912149.1">
    <property type="nucleotide sequence ID" value="NZ_LAJE02000363.1"/>
</dbReference>
<dbReference type="InterPro" id="IPR050712">
    <property type="entry name" value="NAD(P)H-dep_reductase"/>
</dbReference>
<dbReference type="GO" id="GO:0005829">
    <property type="term" value="C:cytosol"/>
    <property type="evidence" value="ECO:0007669"/>
    <property type="project" value="TreeGrafter"/>
</dbReference>
<evidence type="ECO:0000313" key="3">
    <source>
        <dbReference type="Proteomes" id="UP000095463"/>
    </source>
</evidence>
<evidence type="ECO:0000259" key="1">
    <source>
        <dbReference type="Pfam" id="PF03358"/>
    </source>
</evidence>
<dbReference type="OrthoDB" id="9812295at2"/>
<name>A0A1E5XJA1_9HYPH</name>
<evidence type="ECO:0000313" key="2">
    <source>
        <dbReference type="EMBL" id="OEO28667.1"/>
    </source>
</evidence>
<gene>
    <name evidence="2" type="ORF">VW23_004315</name>
</gene>
<dbReference type="Pfam" id="PF03358">
    <property type="entry name" value="FMN_red"/>
    <property type="match status" value="1"/>
</dbReference>
<reference evidence="2 3" key="1">
    <citation type="journal article" date="2015" name="Genome Announc.">
        <title>Genome Assemblies of Three Soil-Associated Devosia species: D. insulae, D. limi, and D. soli.</title>
        <authorList>
            <person name="Hassan Y.I."/>
            <person name="Lepp D."/>
            <person name="Zhou T."/>
        </authorList>
    </citation>
    <scope>NUCLEOTIDE SEQUENCE [LARGE SCALE GENOMIC DNA]</scope>
    <source>
        <strain evidence="2 3">DS-56</strain>
    </source>
</reference>
<dbReference type="Proteomes" id="UP000095463">
    <property type="component" value="Unassembled WGS sequence"/>
</dbReference>
<comment type="caution">
    <text evidence="2">The sequence shown here is derived from an EMBL/GenBank/DDBJ whole genome shotgun (WGS) entry which is preliminary data.</text>
</comment>
<dbReference type="EMBL" id="LAJE02000363">
    <property type="protein sequence ID" value="OEO28667.1"/>
    <property type="molecule type" value="Genomic_DNA"/>
</dbReference>
<dbReference type="GO" id="GO:0016491">
    <property type="term" value="F:oxidoreductase activity"/>
    <property type="evidence" value="ECO:0007669"/>
    <property type="project" value="InterPro"/>
</dbReference>
<dbReference type="AlphaFoldDB" id="A0A1E5XJA1"/>
<dbReference type="Gene3D" id="3.40.50.360">
    <property type="match status" value="1"/>
</dbReference>
<dbReference type="GO" id="GO:0010181">
    <property type="term" value="F:FMN binding"/>
    <property type="evidence" value="ECO:0007669"/>
    <property type="project" value="TreeGrafter"/>
</dbReference>